<dbReference type="KEGG" id="sapp:SAC06_07640"/>
<accession>A0AAU7V518</accession>
<dbReference type="PANTHER" id="PTHR18964">
    <property type="entry name" value="ROK (REPRESSOR, ORF, KINASE) FAMILY"/>
    <property type="match status" value="1"/>
</dbReference>
<proteinExistence type="inferred from homology"/>
<protein>
    <submittedName>
        <fullName evidence="2">ROK family protein</fullName>
    </submittedName>
</protein>
<organism evidence="2">
    <name type="scientific">Scrofimicrobium appendicitidis</name>
    <dbReference type="NCBI Taxonomy" id="3079930"/>
    <lineage>
        <taxon>Bacteria</taxon>
        <taxon>Bacillati</taxon>
        <taxon>Actinomycetota</taxon>
        <taxon>Actinomycetes</taxon>
        <taxon>Actinomycetales</taxon>
        <taxon>Actinomycetaceae</taxon>
        <taxon>Scrofimicrobium</taxon>
    </lineage>
</organism>
<dbReference type="EMBL" id="CP138335">
    <property type="protein sequence ID" value="XBW07511.1"/>
    <property type="molecule type" value="Genomic_DNA"/>
</dbReference>
<sequence length="313" mass="33067">MLVQFNPDARRILAADITQDVVETAAINLGGKIEERHSRAISGLSPEEKAEALRSSLTEALASWEGLPPVAVGVSVPGPVTDAGVVTLAPAVGWYDFPLGSKLADCCPGPIIVENDVNLIAYGEFFCGAIPEANSLLAIGVFQGVGAGIVEHGRLWRGQGGAAGQFGRMLMDVNGLREDRKGFGQVERRLGETALRDRAVEASVLFSDDASADALFDQVERGEPRAAALFSEAMDEYAFQLVNLCAIVAPEVIVFDGLFGRWSHLVIPALSERLHENVLHEPILSPSGLQGDAKLVGAALYALDAAGGILELA</sequence>
<dbReference type="RefSeq" id="WP_350259174.1">
    <property type="nucleotide sequence ID" value="NZ_CP138335.1"/>
</dbReference>
<dbReference type="SUPFAM" id="SSF53067">
    <property type="entry name" value="Actin-like ATPase domain"/>
    <property type="match status" value="1"/>
</dbReference>
<dbReference type="InterPro" id="IPR000600">
    <property type="entry name" value="ROK"/>
</dbReference>
<dbReference type="PROSITE" id="PS01125">
    <property type="entry name" value="ROK"/>
    <property type="match status" value="1"/>
</dbReference>
<dbReference type="InterPro" id="IPR049874">
    <property type="entry name" value="ROK_cs"/>
</dbReference>
<reference evidence="2" key="1">
    <citation type="submission" date="2023-11" db="EMBL/GenBank/DDBJ databases">
        <title>Scrofimicrobium hongkongense sp. nov., isolated from a patient with peritonitis.</title>
        <authorList>
            <person name="Lao H.Y."/>
            <person name="Wong A.Y.P."/>
            <person name="Ng T.L."/>
            <person name="Wong R.Y.L."/>
            <person name="Yau M.C.Y."/>
            <person name="Lam J.Y.W."/>
            <person name="Siu G.K.H."/>
        </authorList>
    </citation>
    <scope>NUCLEOTIDE SEQUENCE</scope>
    <source>
        <strain evidence="2">R131</strain>
    </source>
</reference>
<dbReference type="InterPro" id="IPR043129">
    <property type="entry name" value="ATPase_NBD"/>
</dbReference>
<dbReference type="Pfam" id="PF00480">
    <property type="entry name" value="ROK"/>
    <property type="match status" value="1"/>
</dbReference>
<dbReference type="Gene3D" id="3.30.420.40">
    <property type="match status" value="2"/>
</dbReference>
<name>A0AAU7V518_9ACTO</name>
<dbReference type="AlphaFoldDB" id="A0AAU7V518"/>
<gene>
    <name evidence="2" type="ORF">SAC06_07640</name>
</gene>
<evidence type="ECO:0000256" key="1">
    <source>
        <dbReference type="ARBA" id="ARBA00006479"/>
    </source>
</evidence>
<dbReference type="PANTHER" id="PTHR18964:SF149">
    <property type="entry name" value="BIFUNCTIONAL UDP-N-ACETYLGLUCOSAMINE 2-EPIMERASE_N-ACETYLMANNOSAMINE KINASE"/>
    <property type="match status" value="1"/>
</dbReference>
<comment type="similarity">
    <text evidence="1">Belongs to the ROK (NagC/XylR) family.</text>
</comment>
<evidence type="ECO:0000313" key="2">
    <source>
        <dbReference type="EMBL" id="XBW07511.1"/>
    </source>
</evidence>